<dbReference type="InterPro" id="IPR000638">
    <property type="entry name" value="Gas-vesicle_GvpA-like"/>
</dbReference>
<evidence type="ECO:0000313" key="5">
    <source>
        <dbReference type="Proteomes" id="UP001140076"/>
    </source>
</evidence>
<name>A0A9X3NPL8_9ACTN</name>
<dbReference type="GO" id="GO:0012506">
    <property type="term" value="C:vesicle membrane"/>
    <property type="evidence" value="ECO:0007669"/>
    <property type="project" value="InterPro"/>
</dbReference>
<dbReference type="PANTHER" id="PTHR35344:SF4">
    <property type="entry name" value="GAS VESICLE PROTEIN A1"/>
    <property type="match status" value="1"/>
</dbReference>
<dbReference type="RefSeq" id="WP_270074431.1">
    <property type="nucleotide sequence ID" value="NZ_JAJAQC010000050.1"/>
</dbReference>
<proteinExistence type="inferred from homology"/>
<organism evidence="4 5">
    <name type="scientific">Streptomonospora mangrovi</name>
    <dbReference type="NCBI Taxonomy" id="2883123"/>
    <lineage>
        <taxon>Bacteria</taxon>
        <taxon>Bacillati</taxon>
        <taxon>Actinomycetota</taxon>
        <taxon>Actinomycetes</taxon>
        <taxon>Streptosporangiales</taxon>
        <taxon>Nocardiopsidaceae</taxon>
        <taxon>Streptomonospora</taxon>
    </lineage>
</organism>
<accession>A0A9X3NPL8</accession>
<gene>
    <name evidence="4" type="ORF">LG943_23095</name>
</gene>
<comment type="caution">
    <text evidence="4">The sequence shown here is derived from an EMBL/GenBank/DDBJ whole genome shotgun (WGS) entry which is preliminary data.</text>
</comment>
<dbReference type="InterPro" id="IPR050530">
    <property type="entry name" value="GvpA"/>
</dbReference>
<comment type="similarity">
    <text evidence="3">Belongs to the gas vesicle GvpA family.</text>
</comment>
<evidence type="ECO:0000256" key="3">
    <source>
        <dbReference type="ARBA" id="ARBA00035646"/>
    </source>
</evidence>
<comment type="subcellular location">
    <subcellularLocation>
        <location evidence="2">Gas vesicle</location>
    </subcellularLocation>
</comment>
<dbReference type="EMBL" id="JAJAQC010000050">
    <property type="protein sequence ID" value="MDA0567182.1"/>
    <property type="molecule type" value="Genomic_DNA"/>
</dbReference>
<evidence type="ECO:0000256" key="2">
    <source>
        <dbReference type="ARBA" id="ARBA00035108"/>
    </source>
</evidence>
<keyword evidence="5" id="KW-1185">Reference proteome</keyword>
<keyword evidence="1" id="KW-0304">Gas vesicle</keyword>
<evidence type="ECO:0000256" key="1">
    <source>
        <dbReference type="ARBA" id="ARBA00022987"/>
    </source>
</evidence>
<dbReference type="PANTHER" id="PTHR35344">
    <property type="entry name" value="GAS VESICLE STRUCTURAL PROTEIN 2-RELATED"/>
    <property type="match status" value="1"/>
</dbReference>
<sequence>MSGSEFPEYEGSFTGFPEESASLSRMLDEDHPLANRDISLVDLLDRVLAKGVVISGDLTVAIADVDLVRISLHALVSSVNENVPSPWEHGHPLAGWVRSD</sequence>
<protein>
    <submittedName>
        <fullName evidence="4">Gas vesicle protein</fullName>
    </submittedName>
</protein>
<dbReference type="AlphaFoldDB" id="A0A9X3NPL8"/>
<dbReference type="GO" id="GO:0005198">
    <property type="term" value="F:structural molecule activity"/>
    <property type="evidence" value="ECO:0007669"/>
    <property type="project" value="InterPro"/>
</dbReference>
<dbReference type="Proteomes" id="UP001140076">
    <property type="component" value="Unassembled WGS sequence"/>
</dbReference>
<dbReference type="Pfam" id="PF00741">
    <property type="entry name" value="Gas_vesicle"/>
    <property type="match status" value="1"/>
</dbReference>
<evidence type="ECO:0000313" key="4">
    <source>
        <dbReference type="EMBL" id="MDA0567182.1"/>
    </source>
</evidence>
<dbReference type="GO" id="GO:0031411">
    <property type="term" value="C:gas vesicle"/>
    <property type="evidence" value="ECO:0007669"/>
    <property type="project" value="UniProtKB-SubCell"/>
</dbReference>
<reference evidence="4" key="1">
    <citation type="submission" date="2021-10" db="EMBL/GenBank/DDBJ databases">
        <title>Streptomonospora sp. nov., isolated from mangrove soil.</title>
        <authorList>
            <person name="Chen X."/>
            <person name="Ge X."/>
            <person name="Liu W."/>
        </authorList>
    </citation>
    <scope>NUCLEOTIDE SEQUENCE</scope>
    <source>
        <strain evidence="4">S1-112</strain>
    </source>
</reference>